<dbReference type="Pfam" id="PF03407">
    <property type="entry name" value="Nucleotid_trans"/>
    <property type="match status" value="1"/>
</dbReference>
<comment type="caution">
    <text evidence="2">The sequence shown here is derived from an EMBL/GenBank/DDBJ whole genome shotgun (WGS) entry which is preliminary data.</text>
</comment>
<feature type="domain" description="Nucleotide-diphospho-sugar transferase" evidence="1">
    <location>
        <begin position="39"/>
        <end position="224"/>
    </location>
</feature>
<organism evidence="2 3">
    <name type="scientific">Dipteronia dyeriana</name>
    <dbReference type="NCBI Taxonomy" id="168575"/>
    <lineage>
        <taxon>Eukaryota</taxon>
        <taxon>Viridiplantae</taxon>
        <taxon>Streptophyta</taxon>
        <taxon>Embryophyta</taxon>
        <taxon>Tracheophyta</taxon>
        <taxon>Spermatophyta</taxon>
        <taxon>Magnoliopsida</taxon>
        <taxon>eudicotyledons</taxon>
        <taxon>Gunneridae</taxon>
        <taxon>Pentapetalae</taxon>
        <taxon>rosids</taxon>
        <taxon>malvids</taxon>
        <taxon>Sapindales</taxon>
        <taxon>Sapindaceae</taxon>
        <taxon>Hippocastanoideae</taxon>
        <taxon>Acereae</taxon>
        <taxon>Dipteronia</taxon>
    </lineage>
</organism>
<evidence type="ECO:0000313" key="2">
    <source>
        <dbReference type="EMBL" id="KAK2661484.1"/>
    </source>
</evidence>
<dbReference type="PANTHER" id="PTHR46038:SF37">
    <property type="entry name" value="GLYCOSYLTRANSFERASE"/>
    <property type="match status" value="1"/>
</dbReference>
<sequence>MPDRTVIVSMVGQALASSPGSVLDLFIESFHVGHGTKPLLNHLLIIALDSKAFHYCKSMHPHCFYLTSKKPSLLRHLKYKFLQELVELGYNFIFTDADVMWLRNPVSRIHPSKSLTIACGFNSGDLPSVSDTVDQGFFSMPSTVRTVEYFKYLDVARFLHPNKHNQSLCDASVSDDIFNTLEVEVEYLDAAHFGGFCQQSKNMEEICTVRANCCENIENKVHDLRMLLDDWRNFTGLSVEHAGLKESSFTWRAPEQCKGVQGMFVM</sequence>
<keyword evidence="3" id="KW-1185">Reference proteome</keyword>
<evidence type="ECO:0000313" key="3">
    <source>
        <dbReference type="Proteomes" id="UP001280121"/>
    </source>
</evidence>
<dbReference type="EMBL" id="JANJYI010000001">
    <property type="protein sequence ID" value="KAK2661484.1"/>
    <property type="molecule type" value="Genomic_DNA"/>
</dbReference>
<proteinExistence type="predicted"/>
<dbReference type="PANTHER" id="PTHR46038">
    <property type="entry name" value="EXPRESSED PROTEIN-RELATED"/>
    <property type="match status" value="1"/>
</dbReference>
<evidence type="ECO:0000259" key="1">
    <source>
        <dbReference type="Pfam" id="PF03407"/>
    </source>
</evidence>
<name>A0AAD9XL47_9ROSI</name>
<gene>
    <name evidence="2" type="ORF">Ddye_000058</name>
</gene>
<dbReference type="InterPro" id="IPR005069">
    <property type="entry name" value="Nucl-diP-sugar_transferase"/>
</dbReference>
<dbReference type="Proteomes" id="UP001280121">
    <property type="component" value="Unassembled WGS sequence"/>
</dbReference>
<reference evidence="2" key="1">
    <citation type="journal article" date="2023" name="Plant J.">
        <title>Genome sequences and population genomics provide insights into the demographic history, inbreeding, and mutation load of two 'living fossil' tree species of Dipteronia.</title>
        <authorList>
            <person name="Feng Y."/>
            <person name="Comes H.P."/>
            <person name="Chen J."/>
            <person name="Zhu S."/>
            <person name="Lu R."/>
            <person name="Zhang X."/>
            <person name="Li P."/>
            <person name="Qiu J."/>
            <person name="Olsen K.M."/>
            <person name="Qiu Y."/>
        </authorList>
    </citation>
    <scope>NUCLEOTIDE SEQUENCE</scope>
    <source>
        <strain evidence="2">KIB01</strain>
    </source>
</reference>
<dbReference type="InterPro" id="IPR044821">
    <property type="entry name" value="At1g28695/At4g15970-like"/>
</dbReference>
<accession>A0AAD9XL47</accession>
<protein>
    <recommendedName>
        <fullName evidence="1">Nucleotide-diphospho-sugar transferase domain-containing protein</fullName>
    </recommendedName>
</protein>
<dbReference type="AlphaFoldDB" id="A0AAD9XL47"/>